<reference evidence="2 3" key="1">
    <citation type="submission" date="2018-11" db="EMBL/GenBank/DDBJ databases">
        <title>Genome squencing of methanotrophic bacteria isolated from alkaline groundwater in Korea.</title>
        <authorList>
            <person name="Nguyen L.N."/>
        </authorList>
    </citation>
    <scope>NUCLEOTIDE SEQUENCE [LARGE SCALE GENOMIC DNA]</scope>
    <source>
        <strain evidence="2 3">GW6</strain>
    </source>
</reference>
<keyword evidence="1" id="KW-0732">Signal</keyword>
<name>A0A3G8M204_9HYPH</name>
<dbReference type="InterPro" id="IPR019587">
    <property type="entry name" value="Polyketide_cyclase/dehydratase"/>
</dbReference>
<dbReference type="EMBL" id="CP034086">
    <property type="protein sequence ID" value="AZG76003.1"/>
    <property type="molecule type" value="Genomic_DNA"/>
</dbReference>
<accession>A0A3G8M204</accession>
<dbReference type="PANTHER" id="PTHR39332">
    <property type="entry name" value="BLL4707 PROTEIN"/>
    <property type="match status" value="1"/>
</dbReference>
<dbReference type="SUPFAM" id="SSF55961">
    <property type="entry name" value="Bet v1-like"/>
    <property type="match status" value="1"/>
</dbReference>
<dbReference type="Pfam" id="PF10604">
    <property type="entry name" value="Polyketide_cyc2"/>
    <property type="match status" value="1"/>
</dbReference>
<evidence type="ECO:0000256" key="1">
    <source>
        <dbReference type="SAM" id="SignalP"/>
    </source>
</evidence>
<gene>
    <name evidence="2" type="ORF">EHO51_04235</name>
</gene>
<dbReference type="InterPro" id="IPR023393">
    <property type="entry name" value="START-like_dom_sf"/>
</dbReference>
<feature type="chain" id="PRO_5018110822" evidence="1">
    <location>
        <begin position="33"/>
        <end position="195"/>
    </location>
</feature>
<dbReference type="RefSeq" id="WP_124737843.1">
    <property type="nucleotide sequence ID" value="NZ_CP034086.1"/>
</dbReference>
<evidence type="ECO:0000313" key="3">
    <source>
        <dbReference type="Proteomes" id="UP000273982"/>
    </source>
</evidence>
<dbReference type="AlphaFoldDB" id="A0A3G8M204"/>
<evidence type="ECO:0000313" key="2">
    <source>
        <dbReference type="EMBL" id="AZG76003.1"/>
    </source>
</evidence>
<dbReference type="Proteomes" id="UP000273982">
    <property type="component" value="Chromosome"/>
</dbReference>
<protein>
    <submittedName>
        <fullName evidence="2">SRPBCC family protein</fullName>
    </submittedName>
</protein>
<feature type="signal peptide" evidence="1">
    <location>
        <begin position="1"/>
        <end position="32"/>
    </location>
</feature>
<dbReference type="PANTHER" id="PTHR39332:SF7">
    <property type="entry name" value="SRPBCC FAMILY PROTEIN"/>
    <property type="match status" value="1"/>
</dbReference>
<dbReference type="CDD" id="cd07821">
    <property type="entry name" value="PYR_PYL_RCAR_like"/>
    <property type="match status" value="1"/>
</dbReference>
<proteinExistence type="predicted"/>
<sequence length="195" mass="21299">MRQALVTIAVTRRQLLGAVAALSVFSPVIAFAAHGASPLKVVETTIVDAPPDKVWAVVSDFAHADWLPGVVRVEASGDDVPDQARRRLIMADGGVIEELLTKRDAERMLLGVHREGDDVKRLPATNYTALITLRPAEDGKTQLEWKARFYRGYPNNDPPPELNDDVAIAAVRTMQRAYLAALKAKVEASVPSPRQ</sequence>
<organism evidence="2 3">
    <name type="scientific">Methylocystis rosea</name>
    <dbReference type="NCBI Taxonomy" id="173366"/>
    <lineage>
        <taxon>Bacteria</taxon>
        <taxon>Pseudomonadati</taxon>
        <taxon>Pseudomonadota</taxon>
        <taxon>Alphaproteobacteria</taxon>
        <taxon>Hyphomicrobiales</taxon>
        <taxon>Methylocystaceae</taxon>
        <taxon>Methylocystis</taxon>
    </lineage>
</organism>
<dbReference type="KEGG" id="mros:EHO51_04235"/>
<dbReference type="Gene3D" id="3.30.530.20">
    <property type="match status" value="1"/>
</dbReference>